<keyword evidence="4" id="KW-1185">Reference proteome</keyword>
<name>A0A0C4F3V1_PUCT1</name>
<dbReference type="AlphaFoldDB" id="A0A0C4F3V1"/>
<feature type="region of interest" description="Disordered" evidence="1">
    <location>
        <begin position="32"/>
        <end position="55"/>
    </location>
</feature>
<feature type="compositionally biased region" description="Polar residues" evidence="1">
    <location>
        <begin position="331"/>
        <end position="342"/>
    </location>
</feature>
<reference evidence="2" key="1">
    <citation type="submission" date="2009-11" db="EMBL/GenBank/DDBJ databases">
        <authorList>
            <consortium name="The Broad Institute Genome Sequencing Platform"/>
            <person name="Ward D."/>
            <person name="Feldgarden M."/>
            <person name="Earl A."/>
            <person name="Young S.K."/>
            <person name="Zeng Q."/>
            <person name="Koehrsen M."/>
            <person name="Alvarado L."/>
            <person name="Berlin A."/>
            <person name="Bochicchio J."/>
            <person name="Borenstein D."/>
            <person name="Chapman S.B."/>
            <person name="Chen Z."/>
            <person name="Engels R."/>
            <person name="Freedman E."/>
            <person name="Gellesch M."/>
            <person name="Goldberg J."/>
            <person name="Griggs A."/>
            <person name="Gujja S."/>
            <person name="Heilman E."/>
            <person name="Heiman D."/>
            <person name="Hepburn T."/>
            <person name="Howarth C."/>
            <person name="Jen D."/>
            <person name="Larson L."/>
            <person name="Lewis B."/>
            <person name="Mehta T."/>
            <person name="Park D."/>
            <person name="Pearson M."/>
            <person name="Roberts A."/>
            <person name="Saif S."/>
            <person name="Shea T."/>
            <person name="Shenoy N."/>
            <person name="Sisk P."/>
            <person name="Stolte C."/>
            <person name="Sykes S."/>
            <person name="Thomson T."/>
            <person name="Walk T."/>
            <person name="White J."/>
            <person name="Yandava C."/>
            <person name="Izard J."/>
            <person name="Baranova O.V."/>
            <person name="Blanton J.M."/>
            <person name="Tanner A.C."/>
            <person name="Dewhirst F.E."/>
            <person name="Haas B."/>
            <person name="Nusbaum C."/>
            <person name="Birren B."/>
        </authorList>
    </citation>
    <scope>NUCLEOTIDE SEQUENCE [LARGE SCALE GENOMIC DNA]</scope>
    <source>
        <strain evidence="2">1-1 BBBD Race 1</strain>
    </source>
</reference>
<feature type="region of interest" description="Disordered" evidence="1">
    <location>
        <begin position="327"/>
        <end position="372"/>
    </location>
</feature>
<feature type="compositionally biased region" description="Polar residues" evidence="1">
    <location>
        <begin position="35"/>
        <end position="44"/>
    </location>
</feature>
<sequence>MLGIRSASPPDSLEHWPMPVQLADQLSPSDRFESSRSACQSPTRAPQMAIHPTGPTLPAILQTTLNQLQLSLRNLADCRRISLADPSNPSPILSGPPPFSLTVLLVDRLCAGHLSTSRSILSPSLSSTSDPSLFLSLQPFIMIPQPNRDQALLRSFLGNLARSCYWSSFIRPLVFLILTYQLRHHYPTAQSSAKKLLDQLQLPHPPIPPPKLALRLSAPRVPKRIRAARALRCSTLVENDSSILHQHQPASVHLSRSSAYRTIPRSAVFIRPSRQVTSPFELQHLSALALSQMERSPYCPSEDSLDGDQRHQRYYLVNAYRAKISTAPADLQQQNSPTWQQSDLDGGEGDDDDAGLEPLEDLLDWDSSTRPN</sequence>
<proteinExistence type="predicted"/>
<dbReference type="EnsemblFungi" id="PTTG_07782-t43_1">
    <property type="protein sequence ID" value="PTTG_07782-t43_1-p1"/>
    <property type="gene ID" value="PTTG_07782"/>
</dbReference>
<feature type="compositionally biased region" description="Acidic residues" evidence="1">
    <location>
        <begin position="345"/>
        <end position="364"/>
    </location>
</feature>
<dbReference type="OMA" id="PRVPKRI"/>
<organism evidence="2">
    <name type="scientific">Puccinia triticina (isolate 1-1 / race 1 (BBBD))</name>
    <name type="common">Brown leaf rust fungus</name>
    <dbReference type="NCBI Taxonomy" id="630390"/>
    <lineage>
        <taxon>Eukaryota</taxon>
        <taxon>Fungi</taxon>
        <taxon>Dikarya</taxon>
        <taxon>Basidiomycota</taxon>
        <taxon>Pucciniomycotina</taxon>
        <taxon>Pucciniomycetes</taxon>
        <taxon>Pucciniales</taxon>
        <taxon>Pucciniaceae</taxon>
        <taxon>Puccinia</taxon>
    </lineage>
</organism>
<dbReference type="Proteomes" id="UP000005240">
    <property type="component" value="Unassembled WGS sequence"/>
</dbReference>
<evidence type="ECO:0000256" key="1">
    <source>
        <dbReference type="SAM" id="MobiDB-lite"/>
    </source>
</evidence>
<protein>
    <submittedName>
        <fullName evidence="2 3">Uncharacterized protein</fullName>
    </submittedName>
</protein>
<accession>A0A0C4F3V1</accession>
<gene>
    <name evidence="2" type="ORF">PTTG_07782</name>
</gene>
<dbReference type="EMBL" id="ADAS02000136">
    <property type="protein sequence ID" value="OAV89233.1"/>
    <property type="molecule type" value="Genomic_DNA"/>
</dbReference>
<evidence type="ECO:0000313" key="2">
    <source>
        <dbReference type="EMBL" id="OAV89233.1"/>
    </source>
</evidence>
<dbReference type="OrthoDB" id="2507423at2759"/>
<reference evidence="3 4" key="3">
    <citation type="journal article" date="2017" name="G3 (Bethesda)">
        <title>Comparative analysis highlights variable genome content of wheat rusts and divergence of the mating loci.</title>
        <authorList>
            <person name="Cuomo C.A."/>
            <person name="Bakkeren G."/>
            <person name="Khalil H.B."/>
            <person name="Panwar V."/>
            <person name="Joly D."/>
            <person name="Linning R."/>
            <person name="Sakthikumar S."/>
            <person name="Song X."/>
            <person name="Adiconis X."/>
            <person name="Fan L."/>
            <person name="Goldberg J.M."/>
            <person name="Levin J.Z."/>
            <person name="Young S."/>
            <person name="Zeng Q."/>
            <person name="Anikster Y."/>
            <person name="Bruce M."/>
            <person name="Wang M."/>
            <person name="Yin C."/>
            <person name="McCallum B."/>
            <person name="Szabo L.J."/>
            <person name="Hulbert S."/>
            <person name="Chen X."/>
            <person name="Fellers J.P."/>
        </authorList>
    </citation>
    <scope>NUCLEOTIDE SEQUENCE</scope>
    <source>
        <strain evidence="4">Isolate 1-1 / race 1 (BBBD)</strain>
        <strain evidence="3">isolate 1-1 / race 1 (BBBD)</strain>
    </source>
</reference>
<evidence type="ECO:0000313" key="4">
    <source>
        <dbReference type="Proteomes" id="UP000005240"/>
    </source>
</evidence>
<evidence type="ECO:0000313" key="3">
    <source>
        <dbReference type="EnsemblFungi" id="PTTG_07782-t43_1-p1"/>
    </source>
</evidence>
<reference evidence="3" key="4">
    <citation type="submission" date="2025-05" db="UniProtKB">
        <authorList>
            <consortium name="EnsemblFungi"/>
        </authorList>
    </citation>
    <scope>IDENTIFICATION</scope>
    <source>
        <strain evidence="3">isolate 1-1 / race 1 (BBBD)</strain>
    </source>
</reference>
<dbReference type="VEuPathDB" id="FungiDB:PTTG_07782"/>
<reference evidence="2" key="2">
    <citation type="submission" date="2016-05" db="EMBL/GenBank/DDBJ databases">
        <title>Comparative analysis highlights variable genome content of wheat rusts and divergence of the mating loci.</title>
        <authorList>
            <person name="Cuomo C.A."/>
            <person name="Bakkeren G."/>
            <person name="Szabo L."/>
            <person name="Khalil H."/>
            <person name="Joly D."/>
            <person name="Goldberg J."/>
            <person name="Young S."/>
            <person name="Zeng Q."/>
            <person name="Fellers J."/>
        </authorList>
    </citation>
    <scope>NUCLEOTIDE SEQUENCE [LARGE SCALE GENOMIC DNA]</scope>
    <source>
        <strain evidence="2">1-1 BBBD Race 1</strain>
    </source>
</reference>